<feature type="region of interest" description="Disordered" evidence="1">
    <location>
        <begin position="1"/>
        <end position="99"/>
    </location>
</feature>
<dbReference type="InterPro" id="IPR009003">
    <property type="entry name" value="Peptidase_S1_PA"/>
</dbReference>
<dbReference type="PANTHER" id="PTHR47389:SF5">
    <property type="entry name" value="OS09G0436700 PROTEIN"/>
    <property type="match status" value="1"/>
</dbReference>
<evidence type="ECO:0000256" key="1">
    <source>
        <dbReference type="SAM" id="MobiDB-lite"/>
    </source>
</evidence>
<dbReference type="Pfam" id="PF13365">
    <property type="entry name" value="Trypsin_2"/>
    <property type="match status" value="1"/>
</dbReference>
<dbReference type="EnsemblPlants" id="OBART08G02750.5">
    <property type="protein sequence ID" value="OBART08G02750.5"/>
    <property type="gene ID" value="OBART08G02750"/>
</dbReference>
<dbReference type="Gramene" id="OBART08G02750.5">
    <property type="protein sequence ID" value="OBART08G02750.5"/>
    <property type="gene ID" value="OBART08G02750"/>
</dbReference>
<feature type="compositionally biased region" description="Low complexity" evidence="1">
    <location>
        <begin position="11"/>
        <end position="25"/>
    </location>
</feature>
<keyword evidence="3" id="KW-1185">Reference proteome</keyword>
<evidence type="ECO:0000313" key="2">
    <source>
        <dbReference type="EnsemblPlants" id="OBART08G02750.5"/>
    </source>
</evidence>
<feature type="compositionally biased region" description="Low complexity" evidence="1">
    <location>
        <begin position="50"/>
        <end position="59"/>
    </location>
</feature>
<protein>
    <recommendedName>
        <fullName evidence="4">PDZ domain-containing protein</fullName>
    </recommendedName>
</protein>
<sequence>MAAQESPPPFAAAAAATRASGDMASPPSPGEGGQSHTSERNPEKIQDQLAASSSSSAAAAKKRKSSETTTAGSTTLASRPLPPRYPPYPTLPPGTRPTRKYLDSVLDWAKERRRIAKLSKKDIPTLRDLPMDPITADAVVTSQDKAMVLRVARSVVSVSSTMPDGGGLISRCTGVVIGWDGANKRAKILTAASVVCDFNGELHNPALKLSVSMPNNTTTEGRLLFYNVHYGIALLEVMGDYKLEVPSFGSGTNYGQVIFALGRGENMSLMVSHGTISWTDYPVLLRNHNMFLSCDIPEGGSGGPVVDHDGNMIGIAFEENPGPVVISIKTIMTCMEMWDQFSRVARPLLGMQLKSVELLDVSIQEELCRDYNITSGFIVSQVLVDSTAEKLGIRRGDVIVFQDIDCSTLSQLEDHLLSLGWGYLKGMHLTVDLKVEVHNLFDSYRESITFPVQFTDASKQVN</sequence>
<dbReference type="PANTHER" id="PTHR47389">
    <property type="entry name" value="OS09G0436400 PROTEIN"/>
    <property type="match status" value="1"/>
</dbReference>
<reference evidence="2" key="2">
    <citation type="submission" date="2015-03" db="UniProtKB">
        <authorList>
            <consortium name="EnsemblPlants"/>
        </authorList>
    </citation>
    <scope>IDENTIFICATION</scope>
</reference>
<dbReference type="Gene3D" id="2.40.10.120">
    <property type="match status" value="1"/>
</dbReference>
<dbReference type="HOGENOM" id="CLU_012954_7_0_1"/>
<dbReference type="Proteomes" id="UP000026960">
    <property type="component" value="Chromosome 8"/>
</dbReference>
<feature type="compositionally biased region" description="Pro residues" evidence="1">
    <location>
        <begin position="80"/>
        <end position="95"/>
    </location>
</feature>
<proteinExistence type="predicted"/>
<dbReference type="SUPFAM" id="SSF50494">
    <property type="entry name" value="Trypsin-like serine proteases"/>
    <property type="match status" value="1"/>
</dbReference>
<name>A0A0D3GWA5_9ORYZ</name>
<dbReference type="SUPFAM" id="SSF50156">
    <property type="entry name" value="PDZ domain-like"/>
    <property type="match status" value="1"/>
</dbReference>
<feature type="compositionally biased region" description="Pro residues" evidence="1">
    <location>
        <begin position="1"/>
        <end position="10"/>
    </location>
</feature>
<feature type="compositionally biased region" description="Basic and acidic residues" evidence="1">
    <location>
        <begin position="37"/>
        <end position="46"/>
    </location>
</feature>
<dbReference type="AlphaFoldDB" id="A0A0D3GWA5"/>
<accession>A0A0D3GWA5</accession>
<organism evidence="2">
    <name type="scientific">Oryza barthii</name>
    <dbReference type="NCBI Taxonomy" id="65489"/>
    <lineage>
        <taxon>Eukaryota</taxon>
        <taxon>Viridiplantae</taxon>
        <taxon>Streptophyta</taxon>
        <taxon>Embryophyta</taxon>
        <taxon>Tracheophyta</taxon>
        <taxon>Spermatophyta</taxon>
        <taxon>Magnoliopsida</taxon>
        <taxon>Liliopsida</taxon>
        <taxon>Poales</taxon>
        <taxon>Poaceae</taxon>
        <taxon>BOP clade</taxon>
        <taxon>Oryzoideae</taxon>
        <taxon>Oryzeae</taxon>
        <taxon>Oryzinae</taxon>
        <taxon>Oryza</taxon>
    </lineage>
</organism>
<reference evidence="2" key="1">
    <citation type="journal article" date="2009" name="Rice">
        <title>De Novo Next Generation Sequencing of Plant Genomes.</title>
        <authorList>
            <person name="Rounsley S."/>
            <person name="Marri P.R."/>
            <person name="Yu Y."/>
            <person name="He R."/>
            <person name="Sisneros N."/>
            <person name="Goicoechea J.L."/>
            <person name="Lee S.J."/>
            <person name="Angelova A."/>
            <person name="Kudrna D."/>
            <person name="Luo M."/>
            <person name="Affourtit J."/>
            <person name="Desany B."/>
            <person name="Knight J."/>
            <person name="Niazi F."/>
            <person name="Egholm M."/>
            <person name="Wing R.A."/>
        </authorList>
    </citation>
    <scope>NUCLEOTIDE SEQUENCE [LARGE SCALE GENOMIC DNA]</scope>
    <source>
        <strain evidence="2">cv. IRGC 105608</strain>
    </source>
</reference>
<evidence type="ECO:0008006" key="4">
    <source>
        <dbReference type="Google" id="ProtNLM"/>
    </source>
</evidence>
<dbReference type="InterPro" id="IPR036034">
    <property type="entry name" value="PDZ_sf"/>
</dbReference>
<dbReference type="Gene3D" id="2.30.42.10">
    <property type="match status" value="1"/>
</dbReference>
<evidence type="ECO:0000313" key="3">
    <source>
        <dbReference type="Proteomes" id="UP000026960"/>
    </source>
</evidence>